<dbReference type="Pfam" id="PF01237">
    <property type="entry name" value="Oxysterol_BP"/>
    <property type="match status" value="1"/>
</dbReference>
<evidence type="ECO:0000256" key="8">
    <source>
        <dbReference type="SAM" id="Coils"/>
    </source>
</evidence>
<feature type="coiled-coil region" evidence="8">
    <location>
        <begin position="687"/>
        <end position="714"/>
    </location>
</feature>
<dbReference type="InterPro" id="IPR011993">
    <property type="entry name" value="PH-like_dom_sf"/>
</dbReference>
<feature type="compositionally biased region" description="Polar residues" evidence="9">
    <location>
        <begin position="36"/>
        <end position="51"/>
    </location>
</feature>
<dbReference type="FunFam" id="2.40.160.120:FF:000001">
    <property type="entry name" value="Oxysterol-binding protein"/>
    <property type="match status" value="1"/>
</dbReference>
<keyword evidence="3" id="KW-0813">Transport</keyword>
<feature type="region of interest" description="Disordered" evidence="9">
    <location>
        <begin position="889"/>
        <end position="959"/>
    </location>
</feature>
<evidence type="ECO:0000313" key="13">
    <source>
        <dbReference type="Proteomes" id="UP000747110"/>
    </source>
</evidence>
<dbReference type="GO" id="GO:0032934">
    <property type="term" value="F:sterol binding"/>
    <property type="evidence" value="ECO:0007669"/>
    <property type="project" value="TreeGrafter"/>
</dbReference>
<dbReference type="InterPro" id="IPR000648">
    <property type="entry name" value="Oxysterol-bd"/>
</dbReference>
<dbReference type="CDD" id="cd00821">
    <property type="entry name" value="PH"/>
    <property type="match status" value="1"/>
</dbReference>
<dbReference type="GO" id="GO:0016020">
    <property type="term" value="C:membrane"/>
    <property type="evidence" value="ECO:0007669"/>
    <property type="project" value="TreeGrafter"/>
</dbReference>
<dbReference type="OrthoDB" id="1914979at2759"/>
<dbReference type="GO" id="GO:0005829">
    <property type="term" value="C:cytosol"/>
    <property type="evidence" value="ECO:0007669"/>
    <property type="project" value="TreeGrafter"/>
</dbReference>
<evidence type="ECO:0000313" key="11">
    <source>
        <dbReference type="EMBL" id="GIL87004.1"/>
    </source>
</evidence>
<dbReference type="SMART" id="SM00233">
    <property type="entry name" value="PH"/>
    <property type="match status" value="1"/>
</dbReference>
<feature type="compositionally biased region" description="Acidic residues" evidence="9">
    <location>
        <begin position="844"/>
        <end position="857"/>
    </location>
</feature>
<comment type="caution">
    <text evidence="11">The sequence shown here is derived from an EMBL/GenBank/DDBJ whole genome shotgun (WGS) entry which is preliminary data.</text>
</comment>
<dbReference type="PROSITE" id="PS01013">
    <property type="entry name" value="OSBP"/>
    <property type="match status" value="1"/>
</dbReference>
<dbReference type="SUPFAM" id="SSF50729">
    <property type="entry name" value="PH domain-like"/>
    <property type="match status" value="1"/>
</dbReference>
<dbReference type="PANTHER" id="PTHR10972:SF205">
    <property type="entry name" value="OXYSTEROL-BINDING PROTEIN 1"/>
    <property type="match status" value="1"/>
</dbReference>
<dbReference type="PANTHER" id="PTHR10972">
    <property type="entry name" value="OXYSTEROL-BINDING PROTEIN-RELATED"/>
    <property type="match status" value="1"/>
</dbReference>
<keyword evidence="6" id="KW-0446">Lipid-binding</keyword>
<comment type="function">
    <text evidence="1">May be involved in the transport of sterols.</text>
</comment>
<evidence type="ECO:0000256" key="6">
    <source>
        <dbReference type="ARBA" id="ARBA00023121"/>
    </source>
</evidence>
<evidence type="ECO:0000256" key="3">
    <source>
        <dbReference type="ARBA" id="ARBA00022448"/>
    </source>
</evidence>
<dbReference type="Pfam" id="PF00169">
    <property type="entry name" value="PH"/>
    <property type="match status" value="1"/>
</dbReference>
<name>A0A8J4CSZ5_9CHLO</name>
<evidence type="ECO:0000256" key="7">
    <source>
        <dbReference type="RuleBase" id="RU003844"/>
    </source>
</evidence>
<evidence type="ECO:0000256" key="9">
    <source>
        <dbReference type="SAM" id="MobiDB-lite"/>
    </source>
</evidence>
<dbReference type="Gene3D" id="2.40.160.120">
    <property type="match status" value="1"/>
</dbReference>
<feature type="domain" description="PH" evidence="10">
    <location>
        <begin position="345"/>
        <end position="444"/>
    </location>
</feature>
<dbReference type="Gene3D" id="3.30.70.3490">
    <property type="match status" value="1"/>
</dbReference>
<dbReference type="SUPFAM" id="SSF144000">
    <property type="entry name" value="Oxysterol-binding protein-like"/>
    <property type="match status" value="1"/>
</dbReference>
<sequence length="1354" mass="141546">MAPSKQTSPSTPGDASNSAGQPQLHNQGAAPAIAPSRSSLGGANPPQSSSPAALAETSSPVAHGVAHAAAPSSPQSLTKRSDSGGAGSGAGSAGHAAAPAGAGAFFGGVEPGQSGPHSGSNHQHKYGKRSSDSGGGSVGTGLGFRMSPPMPKGASISGAGPTLGTTGGQSSGSFLSQQSSHQGQQQAAQGFTGRRLQQLGQRLNFGLNLGRKKHATFAPGVTGGSGGGVGGGGGSGQVSCPEDFSTAGGSSSIGVAAIPHTGAASLPASFASAAVTTFGHGASAQSAGLNGGGGGGGGGGKLTAEEFNPPNHPVNPFSYLATPFRVMARTKAGAAMGRYATTALRLKRDGLPPASYMWLWLGNFKRWHRRYFVASEAPGVLLIYKRANMKGKVWSTSLSDATVAQDDSHPRQIRLVTPSGTIFLRVLRPEERQPWIACLRASQEMYRKHKEVVDTLTAAAGETGEAAGTVAVTLPSVASGAVEQDAEQRRRIRARLNDRWAELTPLVSEVERHLCLVSTHLAGAAAGIGHLSTPMAQYSSFSQLNNRGLRSPGPGDNHASAGAAAAAIPASPTAISFGAAAQAAAEGLTGPAGGQSVPSLAGASVGAGASPWKGEMHATMTATAAPACGSLLQLTASEVADIAAYDRAGALARSRSRTRAVLPSTALHCPTLAGAVTALVDAFRATLHNEAVRIATLEAENAALNKTVNILRANTHRNAGRTRGASTPGLSITSAMAHGGGTAAGGPQAAIRASGSTAAAAAAAAAAALAAQAAATATSGVMDDAASDSSACTADEDAFDVVESFDEGVDYSILDDDAPHLHHRIGVDDDLPPYVQQGNYPGVADEEESDEDAEEDAAELAQQAEVLNALEVVRQVEYITANDNNAQLKTLLTADTPPPPDAEEDEEEAGKHKLKFRAKGEDTDVTLDDEDDDDSETGAGAGGAAATRRPYAGRSRLPAPKPLGRGFSIWSILKNMIGRDLTKITMPATINEPLSMTQRMAEVLENRSLLERACTTEDSVDRLMLVSCWLLAGYNSQPLRDNKPFNPLLGETFEWQAPDGSSRYLCEQVSHHPPVSCFVAEGAGPQGYELYGEVETKTKFWGKTIDCILAGHMSLKLKAFGEEYRFNLGTLVINDIILGRFWIDLSCDMKIRNQQTGDTSSLIIKPCRGYLHLKERGKCDGVVCDAEGREVWRISGSSMGTLFAALSPEAAAARGQDASTEPQLIWSKEPELPNPTEQYCMTRFALGLNDPADPVVPHLPPTDARFRPDMRALELGEWNRATSEKLRLEEKQRAVRRIRKEAGQEYQPRWFRQVLFNTKDATQPASQPGSVWEFTNEYWDARNRKDWGELPDIY</sequence>
<dbReference type="EMBL" id="BNCQ01000035">
    <property type="protein sequence ID" value="GIM10538.1"/>
    <property type="molecule type" value="Genomic_DNA"/>
</dbReference>
<dbReference type="EMBL" id="BNCP01000038">
    <property type="protein sequence ID" value="GIL87004.1"/>
    <property type="molecule type" value="Genomic_DNA"/>
</dbReference>
<organism evidence="11 13">
    <name type="scientific">Volvox reticuliferus</name>
    <dbReference type="NCBI Taxonomy" id="1737510"/>
    <lineage>
        <taxon>Eukaryota</taxon>
        <taxon>Viridiplantae</taxon>
        <taxon>Chlorophyta</taxon>
        <taxon>core chlorophytes</taxon>
        <taxon>Chlorophyceae</taxon>
        <taxon>CS clade</taxon>
        <taxon>Chlamydomonadales</taxon>
        <taxon>Volvocaceae</taxon>
        <taxon>Volvox</taxon>
    </lineage>
</organism>
<keyword evidence="4" id="KW-0597">Phosphoprotein</keyword>
<feature type="compositionally biased region" description="Polar residues" evidence="9">
    <location>
        <begin position="1"/>
        <end position="26"/>
    </location>
</feature>
<evidence type="ECO:0000259" key="10">
    <source>
        <dbReference type="PROSITE" id="PS50003"/>
    </source>
</evidence>
<evidence type="ECO:0000256" key="4">
    <source>
        <dbReference type="ARBA" id="ARBA00022553"/>
    </source>
</evidence>
<keyword evidence="8" id="KW-0175">Coiled coil</keyword>
<feature type="compositionally biased region" description="Acidic residues" evidence="9">
    <location>
        <begin position="923"/>
        <end position="936"/>
    </location>
</feature>
<evidence type="ECO:0000256" key="5">
    <source>
        <dbReference type="ARBA" id="ARBA00023055"/>
    </source>
</evidence>
<evidence type="ECO:0000256" key="1">
    <source>
        <dbReference type="ARBA" id="ARBA00003361"/>
    </source>
</evidence>
<feature type="compositionally biased region" description="Low complexity" evidence="9">
    <location>
        <begin position="93"/>
        <end position="103"/>
    </location>
</feature>
<dbReference type="Gene3D" id="2.30.29.30">
    <property type="entry name" value="Pleckstrin-homology domain (PH domain)/Phosphotyrosine-binding domain (PTB)"/>
    <property type="match status" value="1"/>
</dbReference>
<dbReference type="InterPro" id="IPR018494">
    <property type="entry name" value="Oxysterol-bd_CS"/>
</dbReference>
<gene>
    <name evidence="11" type="ORF">Vretifemale_15105</name>
    <name evidence="12" type="ORF">Vretimale_14185</name>
</gene>
<dbReference type="Proteomes" id="UP000722791">
    <property type="component" value="Unassembled WGS sequence"/>
</dbReference>
<evidence type="ECO:0000313" key="12">
    <source>
        <dbReference type="EMBL" id="GIM10538.1"/>
    </source>
</evidence>
<proteinExistence type="inferred from homology"/>
<accession>A0A8J4CSZ5</accession>
<keyword evidence="5" id="KW-0445">Lipid transport</keyword>
<reference evidence="11" key="1">
    <citation type="journal article" date="2021" name="Proc. Natl. Acad. Sci. U.S.A.">
        <title>Three genomes in the algal genus Volvox reveal the fate of a haploid sex-determining region after a transition to homothallism.</title>
        <authorList>
            <person name="Yamamoto K."/>
            <person name="Hamaji T."/>
            <person name="Kawai-Toyooka H."/>
            <person name="Matsuzaki R."/>
            <person name="Takahashi F."/>
            <person name="Nishimura Y."/>
            <person name="Kawachi M."/>
            <person name="Noguchi H."/>
            <person name="Minakuchi Y."/>
            <person name="Umen J.G."/>
            <person name="Toyoda A."/>
            <person name="Nozaki H."/>
        </authorList>
    </citation>
    <scope>NUCLEOTIDE SEQUENCE</scope>
    <source>
        <strain evidence="12">NIES-3785</strain>
        <strain evidence="11">NIES-3786</strain>
    </source>
</reference>
<keyword evidence="13" id="KW-1185">Reference proteome</keyword>
<dbReference type="InterPro" id="IPR037239">
    <property type="entry name" value="OSBP_sf"/>
</dbReference>
<protein>
    <recommendedName>
        <fullName evidence="10">PH domain-containing protein</fullName>
    </recommendedName>
</protein>
<feature type="compositionally biased region" description="Low complexity" evidence="9">
    <location>
        <begin position="171"/>
        <end position="192"/>
    </location>
</feature>
<dbReference type="Proteomes" id="UP000747110">
    <property type="component" value="Unassembled WGS sequence"/>
</dbReference>
<feature type="compositionally biased region" description="Gly residues" evidence="9">
    <location>
        <begin position="133"/>
        <end position="142"/>
    </location>
</feature>
<feature type="region of interest" description="Disordered" evidence="9">
    <location>
        <begin position="1"/>
        <end position="192"/>
    </location>
</feature>
<dbReference type="PROSITE" id="PS50003">
    <property type="entry name" value="PH_DOMAIN"/>
    <property type="match status" value="1"/>
</dbReference>
<dbReference type="GO" id="GO:0120009">
    <property type="term" value="P:intermembrane lipid transfer"/>
    <property type="evidence" value="ECO:0007669"/>
    <property type="project" value="UniProtKB-ARBA"/>
</dbReference>
<feature type="region of interest" description="Disordered" evidence="9">
    <location>
        <begin position="825"/>
        <end position="857"/>
    </location>
</feature>
<feature type="compositionally biased region" description="Low complexity" evidence="9">
    <location>
        <begin position="58"/>
        <end position="74"/>
    </location>
</feature>
<dbReference type="InterPro" id="IPR001849">
    <property type="entry name" value="PH_domain"/>
</dbReference>
<evidence type="ECO:0000256" key="2">
    <source>
        <dbReference type="ARBA" id="ARBA00008842"/>
    </source>
</evidence>
<comment type="similarity">
    <text evidence="2 7">Belongs to the OSBP family.</text>
</comment>